<reference evidence="3 4" key="1">
    <citation type="journal article" date="2019" name="Nat. Microbiol.">
        <title>Mediterranean grassland soil C-N compound turnover is dependent on rainfall and depth, and is mediated by genomically divergent microorganisms.</title>
        <authorList>
            <person name="Diamond S."/>
            <person name="Andeer P.F."/>
            <person name="Li Z."/>
            <person name="Crits-Christoph A."/>
            <person name="Burstein D."/>
            <person name="Anantharaman K."/>
            <person name="Lane K.R."/>
            <person name="Thomas B.C."/>
            <person name="Pan C."/>
            <person name="Northen T.R."/>
            <person name="Banfield J.F."/>
        </authorList>
    </citation>
    <scope>NUCLEOTIDE SEQUENCE [LARGE SCALE GENOMIC DNA]</scope>
    <source>
        <strain evidence="3">WS_10</strain>
    </source>
</reference>
<dbReference type="EMBL" id="VBPA01000363">
    <property type="protein sequence ID" value="TMQ68928.1"/>
    <property type="molecule type" value="Genomic_DNA"/>
</dbReference>
<dbReference type="CDD" id="cd15482">
    <property type="entry name" value="Sialidase_non-viral"/>
    <property type="match status" value="1"/>
</dbReference>
<gene>
    <name evidence="3" type="ORF">E6K80_13375</name>
</gene>
<evidence type="ECO:0000256" key="2">
    <source>
        <dbReference type="SAM" id="SignalP"/>
    </source>
</evidence>
<feature type="non-terminal residue" evidence="3">
    <location>
        <position position="369"/>
    </location>
</feature>
<organism evidence="3 4">
    <name type="scientific">Eiseniibacteriota bacterium</name>
    <dbReference type="NCBI Taxonomy" id="2212470"/>
    <lineage>
        <taxon>Bacteria</taxon>
        <taxon>Candidatus Eiseniibacteriota</taxon>
    </lineage>
</organism>
<feature type="region of interest" description="Disordered" evidence="1">
    <location>
        <begin position="52"/>
        <end position="82"/>
    </location>
</feature>
<dbReference type="AlphaFoldDB" id="A0A538TZ93"/>
<dbReference type="Gene3D" id="2.130.10.10">
    <property type="entry name" value="YVTN repeat-like/Quinoprotein amine dehydrogenase"/>
    <property type="match status" value="1"/>
</dbReference>
<accession>A0A538TZ93</accession>
<evidence type="ECO:0000256" key="1">
    <source>
        <dbReference type="SAM" id="MobiDB-lite"/>
    </source>
</evidence>
<dbReference type="InterPro" id="IPR015943">
    <property type="entry name" value="WD40/YVTN_repeat-like_dom_sf"/>
</dbReference>
<keyword evidence="2" id="KW-0732">Signal</keyword>
<feature type="signal peptide" evidence="2">
    <location>
        <begin position="1"/>
        <end position="24"/>
    </location>
</feature>
<name>A0A538TZ93_UNCEI</name>
<protein>
    <submittedName>
        <fullName evidence="3">Exo-alpha-sialidase</fullName>
    </submittedName>
</protein>
<sequence>MPLWSPRFAMSAALVVFVAGGAFAATREDQIVQLKRMQTQILIREPAERLGSFEARQKKHRHGEASKTGSASARRGGVDRLMGERWRRLDQPTDLEMAERAAGLRSGTSGRTSIDRISGLSSIETPPNRLMNNPTGEPDGSCQSEVSIATHDTNLVATWNDGIGIYGQPTSPTNDTQGFGYSTNGGLTWTDGGAVPNDGTFVWSSDPVVVVNDETGAFYYCALIDSTDANGDVSNTKNGIAVIKGTFTGSSFSWGAPVHVRMFPNTSNLIDKQWMAVDPLTGNLYLTFSNFTIVGGVTTSNSIQFMRSVNDGQTWSAPITLSAGSDAGLVQGSRPAVGPTGEIYTVWHAIGRSDPSDPGRNSPYGRDFL</sequence>
<dbReference type="SUPFAM" id="SSF50939">
    <property type="entry name" value="Sialidases"/>
    <property type="match status" value="1"/>
</dbReference>
<feature type="chain" id="PRO_5021830579" evidence="2">
    <location>
        <begin position="25"/>
        <end position="369"/>
    </location>
</feature>
<evidence type="ECO:0000313" key="4">
    <source>
        <dbReference type="Proteomes" id="UP000319836"/>
    </source>
</evidence>
<dbReference type="InterPro" id="IPR036278">
    <property type="entry name" value="Sialidase_sf"/>
</dbReference>
<proteinExistence type="predicted"/>
<dbReference type="Proteomes" id="UP000319836">
    <property type="component" value="Unassembled WGS sequence"/>
</dbReference>
<evidence type="ECO:0000313" key="3">
    <source>
        <dbReference type="EMBL" id="TMQ68928.1"/>
    </source>
</evidence>
<comment type="caution">
    <text evidence="3">The sequence shown here is derived from an EMBL/GenBank/DDBJ whole genome shotgun (WGS) entry which is preliminary data.</text>
</comment>